<dbReference type="AlphaFoldDB" id="G0ED55"/>
<dbReference type="GeneID" id="11138216"/>
<protein>
    <submittedName>
        <fullName evidence="1">Uncharacterized protein</fullName>
    </submittedName>
</protein>
<dbReference type="RefSeq" id="WP_014027410.1">
    <property type="nucleotide sequence ID" value="NC_015931.1"/>
</dbReference>
<evidence type="ECO:0000313" key="2">
    <source>
        <dbReference type="Proteomes" id="UP000001037"/>
    </source>
</evidence>
<evidence type="ECO:0000313" key="1">
    <source>
        <dbReference type="EMBL" id="AEM39733.1"/>
    </source>
</evidence>
<dbReference type="STRING" id="694429.Pyrfu_1880"/>
<dbReference type="Proteomes" id="UP000001037">
    <property type="component" value="Chromosome"/>
</dbReference>
<dbReference type="InParanoid" id="G0ED55"/>
<accession>G0ED55</accession>
<sequence length="68" mass="7773">MKIAKKESKTIGAWTITLLYDEEGNVVAAELSSTRLARPIVIAKREKVHVKLPQQVKRFLKKHGFEIE</sequence>
<proteinExistence type="predicted"/>
<dbReference type="OrthoDB" id="14669at2157"/>
<dbReference type="EMBL" id="CP002838">
    <property type="protein sequence ID" value="AEM39733.1"/>
    <property type="molecule type" value="Genomic_DNA"/>
</dbReference>
<organism evidence="1 2">
    <name type="scientific">Pyrolobus fumarii (strain DSM 11204 / 1A)</name>
    <dbReference type="NCBI Taxonomy" id="694429"/>
    <lineage>
        <taxon>Archaea</taxon>
        <taxon>Thermoproteota</taxon>
        <taxon>Thermoprotei</taxon>
        <taxon>Desulfurococcales</taxon>
        <taxon>Pyrodictiaceae</taxon>
        <taxon>Pyrolobus</taxon>
    </lineage>
</organism>
<keyword evidence="2" id="KW-1185">Reference proteome</keyword>
<gene>
    <name evidence="1" type="ordered locus">Pyrfu_1880</name>
</gene>
<name>G0ED55_PYRF1</name>
<dbReference type="KEGG" id="pfm:Pyrfu_1880"/>
<reference evidence="1 2" key="1">
    <citation type="journal article" date="2011" name="Stand. Genomic Sci.">
        <title>Complete genome sequence of the hyperthermophilic chemolithoautotroph Pyrolobus fumarii type strain (1A).</title>
        <authorList>
            <person name="Anderson I."/>
            <person name="Goker M."/>
            <person name="Nolan M."/>
            <person name="Lucas S."/>
            <person name="Hammon N."/>
            <person name="Deshpande S."/>
            <person name="Cheng J.F."/>
            <person name="Tapia R."/>
            <person name="Han C."/>
            <person name="Goodwin L."/>
            <person name="Pitluck S."/>
            <person name="Huntemann M."/>
            <person name="Liolios K."/>
            <person name="Ivanova N."/>
            <person name="Pagani I."/>
            <person name="Mavromatis K."/>
            <person name="Ovchinikova G."/>
            <person name="Pati A."/>
            <person name="Chen A."/>
            <person name="Palaniappan K."/>
            <person name="Land M."/>
            <person name="Hauser L."/>
            <person name="Brambilla E.M."/>
            <person name="Huber H."/>
            <person name="Yasawong M."/>
            <person name="Rohde M."/>
            <person name="Spring S."/>
            <person name="Abt B."/>
            <person name="Sikorski J."/>
            <person name="Wirth R."/>
            <person name="Detter J.C."/>
            <person name="Woyke T."/>
            <person name="Bristow J."/>
            <person name="Eisen J.A."/>
            <person name="Markowitz V."/>
            <person name="Hugenholtz P."/>
            <person name="Kyrpides N.C."/>
            <person name="Klenk H.P."/>
            <person name="Lapidus A."/>
        </authorList>
    </citation>
    <scope>NUCLEOTIDE SEQUENCE [LARGE SCALE GENOMIC DNA]</scope>
    <source>
        <strain evidence="2">DSM 11204 / 1A</strain>
    </source>
</reference>
<dbReference type="HOGENOM" id="CLU_202929_0_0_2"/>
<dbReference type="eggNOG" id="arCOG12291">
    <property type="taxonomic scope" value="Archaea"/>
</dbReference>